<dbReference type="InterPro" id="IPR036770">
    <property type="entry name" value="Ankyrin_rpt-contain_sf"/>
</dbReference>
<feature type="domain" description="Septin-type G" evidence="6">
    <location>
        <begin position="164"/>
        <end position="249"/>
    </location>
</feature>
<dbReference type="GO" id="GO:0005525">
    <property type="term" value="F:GTP binding"/>
    <property type="evidence" value="ECO:0007669"/>
    <property type="project" value="UniProtKB-KW"/>
</dbReference>
<dbReference type="InterPro" id="IPR027417">
    <property type="entry name" value="P-loop_NTPase"/>
</dbReference>
<name>A0A9P6RTH7_9FUNG</name>
<keyword evidence="4" id="KW-0342">GTP-binding</keyword>
<comment type="similarity">
    <text evidence="4">Belongs to the TRAFAC class TrmE-Era-EngA-EngB-Septin-like GTPase superfamily. Septin GTPase family.</text>
</comment>
<gene>
    <name evidence="7" type="ORF">BGZ99_009184</name>
</gene>
<dbReference type="Gene3D" id="3.40.50.300">
    <property type="entry name" value="P-loop containing nucleotide triphosphate hydrolases"/>
    <property type="match status" value="1"/>
</dbReference>
<evidence type="ECO:0000256" key="1">
    <source>
        <dbReference type="ARBA" id="ARBA00022737"/>
    </source>
</evidence>
<keyword evidence="8" id="KW-1185">Reference proteome</keyword>
<dbReference type="Proteomes" id="UP000738325">
    <property type="component" value="Unassembled WGS sequence"/>
</dbReference>
<feature type="region of interest" description="Disordered" evidence="5">
    <location>
        <begin position="728"/>
        <end position="760"/>
    </location>
</feature>
<dbReference type="Gene3D" id="1.25.40.20">
    <property type="entry name" value="Ankyrin repeat-containing domain"/>
    <property type="match status" value="1"/>
</dbReference>
<dbReference type="OrthoDB" id="341259at2759"/>
<comment type="caution">
    <text evidence="7">The sequence shown here is derived from an EMBL/GenBank/DDBJ whole genome shotgun (WGS) entry which is preliminary data.</text>
</comment>
<accession>A0A9P6RTH7</accession>
<keyword evidence="2 3" id="KW-0040">ANK repeat</keyword>
<dbReference type="AlphaFoldDB" id="A0A9P6RTH7"/>
<dbReference type="InterPro" id="IPR002110">
    <property type="entry name" value="Ankyrin_rpt"/>
</dbReference>
<feature type="repeat" description="ANK" evidence="3">
    <location>
        <begin position="547"/>
        <end position="581"/>
    </location>
</feature>
<dbReference type="EMBL" id="JAAAIP010000076">
    <property type="protein sequence ID" value="KAG0326686.1"/>
    <property type="molecule type" value="Genomic_DNA"/>
</dbReference>
<evidence type="ECO:0000313" key="8">
    <source>
        <dbReference type="Proteomes" id="UP000738325"/>
    </source>
</evidence>
<dbReference type="SUPFAM" id="SSF48403">
    <property type="entry name" value="Ankyrin repeat"/>
    <property type="match status" value="1"/>
</dbReference>
<dbReference type="SUPFAM" id="SSF52540">
    <property type="entry name" value="P-loop containing nucleoside triphosphate hydrolases"/>
    <property type="match status" value="1"/>
</dbReference>
<proteinExistence type="inferred from homology"/>
<evidence type="ECO:0000313" key="7">
    <source>
        <dbReference type="EMBL" id="KAG0326686.1"/>
    </source>
</evidence>
<dbReference type="InterPro" id="IPR030379">
    <property type="entry name" value="G_SEPTIN_dom"/>
</dbReference>
<keyword evidence="4" id="KW-0547">Nucleotide-binding</keyword>
<dbReference type="PROSITE" id="PS50297">
    <property type="entry name" value="ANK_REP_REGION"/>
    <property type="match status" value="1"/>
</dbReference>
<evidence type="ECO:0000256" key="4">
    <source>
        <dbReference type="RuleBase" id="RU004560"/>
    </source>
</evidence>
<keyword evidence="1" id="KW-0677">Repeat</keyword>
<dbReference type="PROSITE" id="PS50088">
    <property type="entry name" value="ANK_REPEAT"/>
    <property type="match status" value="2"/>
</dbReference>
<reference evidence="7" key="1">
    <citation type="journal article" date="2020" name="Fungal Divers.">
        <title>Resolving the Mortierellaceae phylogeny through synthesis of multi-gene phylogenetics and phylogenomics.</title>
        <authorList>
            <person name="Vandepol N."/>
            <person name="Liber J."/>
            <person name="Desiro A."/>
            <person name="Na H."/>
            <person name="Kennedy M."/>
            <person name="Barry K."/>
            <person name="Grigoriev I.V."/>
            <person name="Miller A.N."/>
            <person name="O'Donnell K."/>
            <person name="Stajich J.E."/>
            <person name="Bonito G."/>
        </authorList>
    </citation>
    <scope>NUCLEOTIDE SEQUENCE</scope>
    <source>
        <strain evidence="7">REB-010B</strain>
    </source>
</reference>
<protein>
    <recommendedName>
        <fullName evidence="6">Septin-type G domain-containing protein</fullName>
    </recommendedName>
</protein>
<evidence type="ECO:0000259" key="6">
    <source>
        <dbReference type="Pfam" id="PF00735"/>
    </source>
</evidence>
<dbReference type="Pfam" id="PF13637">
    <property type="entry name" value="Ank_4"/>
    <property type="match status" value="1"/>
</dbReference>
<dbReference type="SMART" id="SM00248">
    <property type="entry name" value="ANK"/>
    <property type="match status" value="3"/>
</dbReference>
<dbReference type="PANTHER" id="PTHR24171:SF9">
    <property type="entry name" value="ANKYRIN REPEAT DOMAIN-CONTAINING PROTEIN 39"/>
    <property type="match status" value="1"/>
</dbReference>
<evidence type="ECO:0000256" key="3">
    <source>
        <dbReference type="PROSITE-ProRule" id="PRU00023"/>
    </source>
</evidence>
<feature type="compositionally biased region" description="Polar residues" evidence="5">
    <location>
        <begin position="750"/>
        <end position="760"/>
    </location>
</feature>
<dbReference type="Pfam" id="PF00735">
    <property type="entry name" value="Septin"/>
    <property type="match status" value="1"/>
</dbReference>
<organism evidence="7 8">
    <name type="scientific">Dissophora globulifera</name>
    <dbReference type="NCBI Taxonomy" id="979702"/>
    <lineage>
        <taxon>Eukaryota</taxon>
        <taxon>Fungi</taxon>
        <taxon>Fungi incertae sedis</taxon>
        <taxon>Mucoromycota</taxon>
        <taxon>Mortierellomycotina</taxon>
        <taxon>Mortierellomycetes</taxon>
        <taxon>Mortierellales</taxon>
        <taxon>Mortierellaceae</taxon>
        <taxon>Dissophora</taxon>
    </lineage>
</organism>
<feature type="repeat" description="ANK" evidence="3">
    <location>
        <begin position="582"/>
        <end position="615"/>
    </location>
</feature>
<dbReference type="PANTHER" id="PTHR24171">
    <property type="entry name" value="ANKYRIN REPEAT DOMAIN-CONTAINING PROTEIN 39-RELATED"/>
    <property type="match status" value="1"/>
</dbReference>
<evidence type="ECO:0000256" key="2">
    <source>
        <dbReference type="ARBA" id="ARBA00023043"/>
    </source>
</evidence>
<feature type="region of interest" description="Disordered" evidence="5">
    <location>
        <begin position="310"/>
        <end position="335"/>
    </location>
</feature>
<evidence type="ECO:0000256" key="5">
    <source>
        <dbReference type="SAM" id="MobiDB-lite"/>
    </source>
</evidence>
<sequence length="790" mass="86608">MSTDTSLRFLLLGDVGVGKSTFIDSFISTLSNVQSNEVLEEFIPKPATSLPPSASLNPSPIRLSTVRVQTDPILQPHLDAKRQQPTDPLGLLPPKIQVPAREVSFVTIPGYSSTTNPSTVLNMTDNYLDHHLLTTTSIFSPSITSSQMAWFLIAGSGAHSLPTCAFYFVLYELKPVDILYMRLIHERVNLIPIITKADTLSKKELWVLKKRMIRKLKLNGINFHTFGLGLEAVETMTEQRQWGAVPFTVSTRRGEDGNLVESELQQLVKLCLYDRFRYSQEDAVRKVITWRKAFGPSDFPSVSNVERFWGERSNDDKQGTVSNDETRAAQLPRSSQPLLEAQLMSHYIIHTDTGLPLSAASTFVPTTAYSSSLGSLTSDSATQARLALIHQSTGMTVDGSTRPNEIMGDNGMNTVHTQYMGAHLTPQPIDGGSVSLGGNVTGGVEESVFKVEVPNSGHSYQSPVSESTPDLGMTHQQKQQSSLIMPGGFQAPGAFLIPASDLYPTAVLSQAPGEVLRDIWEAVDAGDVVTVQRHLNNGASPDQRNISRSTLLHRTAWQGSQPFAVMRLLISYGANVNLTNENGNTVLQNVLMKHDDPTLIKLLLDNGAESTIPNKEGMNTLEVATLFNKLESAKYLLENDLSSSEPESIYNALQRARSPDKKAMKLLLKSWQGKDGEKKRADLIERLVGSGVHVQQASHVQIQERSLAQLQNSSHSLIPKSTSVHSFETIKGDSNTDSKASSLHLEGHENGNTSMNSSSLSIQGKHMSRFNLKTMRAAAPSMNNLFGRKP</sequence>